<dbReference type="SUPFAM" id="SSF51726">
    <property type="entry name" value="UROD/MetE-like"/>
    <property type="match status" value="1"/>
</dbReference>
<dbReference type="InterPro" id="IPR002629">
    <property type="entry name" value="Met_Synth_C/arc"/>
</dbReference>
<keyword evidence="3" id="KW-0862">Zinc</keyword>
<proteinExistence type="predicted"/>
<name>A0A383DHR8_9ZZZZ</name>
<reference evidence="5" key="1">
    <citation type="submission" date="2018-05" db="EMBL/GenBank/DDBJ databases">
        <authorList>
            <person name="Lanie J.A."/>
            <person name="Ng W.-L."/>
            <person name="Kazmierczak K.M."/>
            <person name="Andrzejewski T.M."/>
            <person name="Davidsen T.M."/>
            <person name="Wayne K.J."/>
            <person name="Tettelin H."/>
            <person name="Glass J.I."/>
            <person name="Rusch D."/>
            <person name="Podicherti R."/>
            <person name="Tsui H.-C.T."/>
            <person name="Winkler M.E."/>
        </authorList>
    </citation>
    <scope>NUCLEOTIDE SEQUENCE</scope>
</reference>
<dbReference type="Pfam" id="PF01717">
    <property type="entry name" value="Meth_synt_2"/>
    <property type="match status" value="1"/>
</dbReference>
<sequence>PSSQHDWLRLSLNEFTNQGTYSPPAVILGNEIEAELTQHRQRNIKLQTEAGLDLFSEGELVRTGKEGVSSSYILYIAQFMDGIRRTGTVQGDRDSSLSIDAPLRRIDTRIICDDWAQAQALTDRPVKINLPGPITFASRVPSSHYHSHEQLARDYARLLGAQLAALESAGCKWVQIDDPHIIWDFQNCPYGVACLDEALAYTSEKLHTVVHMCQGNPYSFIENSSPERGNIYYESV</sequence>
<organism evidence="5">
    <name type="scientific">marine metagenome</name>
    <dbReference type="NCBI Taxonomy" id="408172"/>
    <lineage>
        <taxon>unclassified sequences</taxon>
        <taxon>metagenomes</taxon>
        <taxon>ecological metagenomes</taxon>
    </lineage>
</organism>
<gene>
    <name evidence="5" type="ORF">METZ01_LOCUS496718</name>
</gene>
<dbReference type="EMBL" id="UINC01217318">
    <property type="protein sequence ID" value="SVE43864.1"/>
    <property type="molecule type" value="Genomic_DNA"/>
</dbReference>
<evidence type="ECO:0000259" key="4">
    <source>
        <dbReference type="Pfam" id="PF01717"/>
    </source>
</evidence>
<evidence type="ECO:0000256" key="1">
    <source>
        <dbReference type="ARBA" id="ARBA00001947"/>
    </source>
</evidence>
<dbReference type="GO" id="GO:0003871">
    <property type="term" value="F:5-methyltetrahydropteroyltriglutamate-homocysteine S-methyltransferase activity"/>
    <property type="evidence" value="ECO:0007669"/>
    <property type="project" value="InterPro"/>
</dbReference>
<dbReference type="GO" id="GO:0008270">
    <property type="term" value="F:zinc ion binding"/>
    <property type="evidence" value="ECO:0007669"/>
    <property type="project" value="InterPro"/>
</dbReference>
<protein>
    <recommendedName>
        <fullName evidence="4">Cobalamin-independent methionine synthase MetE C-terminal/archaeal domain-containing protein</fullName>
    </recommendedName>
</protein>
<evidence type="ECO:0000256" key="2">
    <source>
        <dbReference type="ARBA" id="ARBA00022723"/>
    </source>
</evidence>
<feature type="non-terminal residue" evidence="5">
    <location>
        <position position="236"/>
    </location>
</feature>
<evidence type="ECO:0000256" key="3">
    <source>
        <dbReference type="ARBA" id="ARBA00022833"/>
    </source>
</evidence>
<keyword evidence="2" id="KW-0479">Metal-binding</keyword>
<dbReference type="Gene3D" id="3.20.20.210">
    <property type="match status" value="1"/>
</dbReference>
<comment type="cofactor">
    <cofactor evidence="1">
        <name>Zn(2+)</name>
        <dbReference type="ChEBI" id="CHEBI:29105"/>
    </cofactor>
</comment>
<dbReference type="PANTHER" id="PTHR30519">
    <property type="entry name" value="5-METHYLTETRAHYDROPTEROYLTRIGLUTAMATE--HOMOCYSTEINE METHYLTRANSFERASE"/>
    <property type="match status" value="1"/>
</dbReference>
<dbReference type="AlphaFoldDB" id="A0A383DHR8"/>
<evidence type="ECO:0000313" key="5">
    <source>
        <dbReference type="EMBL" id="SVE43864.1"/>
    </source>
</evidence>
<dbReference type="InterPro" id="IPR038071">
    <property type="entry name" value="UROD/MetE-like_sf"/>
</dbReference>
<feature type="domain" description="Cobalamin-independent methionine synthase MetE C-terminal/archaeal" evidence="4">
    <location>
        <begin position="30"/>
        <end position="181"/>
    </location>
</feature>
<accession>A0A383DHR8</accession>
<dbReference type="GO" id="GO:0009086">
    <property type="term" value="P:methionine biosynthetic process"/>
    <property type="evidence" value="ECO:0007669"/>
    <property type="project" value="InterPro"/>
</dbReference>
<feature type="non-terminal residue" evidence="5">
    <location>
        <position position="1"/>
    </location>
</feature>